<name>A0A8J3RTS4_PLARO</name>
<dbReference type="Proteomes" id="UP000655044">
    <property type="component" value="Unassembled WGS sequence"/>
</dbReference>
<reference evidence="2" key="1">
    <citation type="submission" date="2021-01" db="EMBL/GenBank/DDBJ databases">
        <title>Whole genome shotgun sequence of Planobispora rosea NBRC 15558.</title>
        <authorList>
            <person name="Komaki H."/>
            <person name="Tamura T."/>
        </authorList>
    </citation>
    <scope>NUCLEOTIDE SEQUENCE</scope>
    <source>
        <strain evidence="2">NBRC 15558</strain>
    </source>
</reference>
<organism evidence="2 3">
    <name type="scientific">Planobispora rosea</name>
    <dbReference type="NCBI Taxonomy" id="35762"/>
    <lineage>
        <taxon>Bacteria</taxon>
        <taxon>Bacillati</taxon>
        <taxon>Actinomycetota</taxon>
        <taxon>Actinomycetes</taxon>
        <taxon>Streptosporangiales</taxon>
        <taxon>Streptosporangiaceae</taxon>
        <taxon>Planobispora</taxon>
    </lineage>
</organism>
<keyword evidence="1" id="KW-0812">Transmembrane</keyword>
<evidence type="ECO:0000313" key="3">
    <source>
        <dbReference type="Proteomes" id="UP000655044"/>
    </source>
</evidence>
<protein>
    <submittedName>
        <fullName evidence="2">Uncharacterized protein</fullName>
    </submittedName>
</protein>
<keyword evidence="1" id="KW-0472">Membrane</keyword>
<keyword evidence="1" id="KW-1133">Transmembrane helix</keyword>
<proteinExistence type="predicted"/>
<comment type="caution">
    <text evidence="2">The sequence shown here is derived from an EMBL/GenBank/DDBJ whole genome shotgun (WGS) entry which is preliminary data.</text>
</comment>
<feature type="transmembrane region" description="Helical" evidence="1">
    <location>
        <begin position="54"/>
        <end position="79"/>
    </location>
</feature>
<dbReference type="RefSeq" id="WP_189241655.1">
    <property type="nucleotide sequence ID" value="NZ_BMQP01000003.1"/>
</dbReference>
<gene>
    <name evidence="2" type="ORF">Pro02_12790</name>
</gene>
<dbReference type="EMBL" id="BOOI01000010">
    <property type="protein sequence ID" value="GIH82871.1"/>
    <property type="molecule type" value="Genomic_DNA"/>
</dbReference>
<dbReference type="AlphaFoldDB" id="A0A8J3RTS4"/>
<accession>A0A8J3RTS4</accession>
<evidence type="ECO:0000256" key="1">
    <source>
        <dbReference type="SAM" id="Phobius"/>
    </source>
</evidence>
<evidence type="ECO:0000313" key="2">
    <source>
        <dbReference type="EMBL" id="GIH82871.1"/>
    </source>
</evidence>
<keyword evidence="3" id="KW-1185">Reference proteome</keyword>
<sequence>MSPHNRSPRLVVDPALPGPISSVLRSAPETLRAVRMGDIPSARGPDPAKVFSTAAFLVLILALTGFAGMLTILVVILLFTGTRRLTADPEARRERRRMRTAIDHANRFVLPEDLDTGCGTLLRRAQDAADTVLTSRVNRAGLLDTIDNAVTLPDQIWQLATKLARLSAMRAEHRRIVPGVPPPEVAEAFAPYSTALETAARSLTRRVRALEDYAAQVRRADEVYHSYRQLEQLSERAPQYEELVAETAGDDLAVPHLRELTAQAQRIRDLFTESMEGARRAAGHLMGAQGPGR</sequence>